<feature type="chain" id="PRO_5042279288" description="Plastocyanin-like domain-containing protein" evidence="2">
    <location>
        <begin position="22"/>
        <end position="188"/>
    </location>
</feature>
<dbReference type="PANTHER" id="PTHR11709">
    <property type="entry name" value="MULTI-COPPER OXIDASE"/>
    <property type="match status" value="1"/>
</dbReference>
<evidence type="ECO:0000313" key="4">
    <source>
        <dbReference type="EMBL" id="KAK1351301.1"/>
    </source>
</evidence>
<gene>
    <name evidence="4" type="ORF">POM88_054488</name>
</gene>
<evidence type="ECO:0000259" key="3">
    <source>
        <dbReference type="Pfam" id="PF07732"/>
    </source>
</evidence>
<dbReference type="EMBL" id="JAUIZM010000049">
    <property type="protein sequence ID" value="KAK1351301.1"/>
    <property type="molecule type" value="Genomic_DNA"/>
</dbReference>
<dbReference type="Pfam" id="PF07732">
    <property type="entry name" value="Cu-oxidase_3"/>
    <property type="match status" value="1"/>
</dbReference>
<dbReference type="AlphaFoldDB" id="A0AAD8LW60"/>
<feature type="domain" description="Plastocyanin-like" evidence="3">
    <location>
        <begin position="23"/>
        <end position="87"/>
    </location>
</feature>
<sequence>MGHHAVYGWWLLFSHIEGCISRGPTIRATQGNTVIVELKNNLLTENVAIHWHGIRQIGTPWFDGSEGVTQCPILPGDTFTYEFVVDRAEDWELDISISFKFRNRDNYNADNDNGPWVIVFSSLSMLSLTNISDQAIKDYSPPESESESESESSKQRPQCSYVFIVTQMIRRPRPFFVKAYQYQIRLLW</sequence>
<dbReference type="Gene3D" id="2.60.40.420">
    <property type="entry name" value="Cupredoxins - blue copper proteins"/>
    <property type="match status" value="1"/>
</dbReference>
<keyword evidence="2" id="KW-0732">Signal</keyword>
<evidence type="ECO:0000313" key="5">
    <source>
        <dbReference type="Proteomes" id="UP001237642"/>
    </source>
</evidence>
<dbReference type="PANTHER" id="PTHR11709:SF218">
    <property type="entry name" value="L-ASCORBATE OXIDASE"/>
    <property type="match status" value="1"/>
</dbReference>
<name>A0AAD8LW60_9APIA</name>
<feature type="signal peptide" evidence="2">
    <location>
        <begin position="1"/>
        <end position="21"/>
    </location>
</feature>
<dbReference type="Proteomes" id="UP001237642">
    <property type="component" value="Unassembled WGS sequence"/>
</dbReference>
<accession>A0AAD8LW60</accession>
<evidence type="ECO:0000256" key="1">
    <source>
        <dbReference type="ARBA" id="ARBA00010609"/>
    </source>
</evidence>
<evidence type="ECO:0000256" key="2">
    <source>
        <dbReference type="SAM" id="SignalP"/>
    </source>
</evidence>
<proteinExistence type="inferred from homology"/>
<comment type="caution">
    <text evidence="4">The sequence shown here is derived from an EMBL/GenBank/DDBJ whole genome shotgun (WGS) entry which is preliminary data.</text>
</comment>
<dbReference type="SUPFAM" id="SSF49503">
    <property type="entry name" value="Cupredoxins"/>
    <property type="match status" value="1"/>
</dbReference>
<dbReference type="GO" id="GO:0016491">
    <property type="term" value="F:oxidoreductase activity"/>
    <property type="evidence" value="ECO:0007669"/>
    <property type="project" value="TreeGrafter"/>
</dbReference>
<dbReference type="InterPro" id="IPR011707">
    <property type="entry name" value="Cu-oxidase-like_N"/>
</dbReference>
<comment type="similarity">
    <text evidence="1">Belongs to the multicopper oxidase family.</text>
</comment>
<protein>
    <recommendedName>
        <fullName evidence="3">Plastocyanin-like domain-containing protein</fullName>
    </recommendedName>
</protein>
<organism evidence="4 5">
    <name type="scientific">Heracleum sosnowskyi</name>
    <dbReference type="NCBI Taxonomy" id="360622"/>
    <lineage>
        <taxon>Eukaryota</taxon>
        <taxon>Viridiplantae</taxon>
        <taxon>Streptophyta</taxon>
        <taxon>Embryophyta</taxon>
        <taxon>Tracheophyta</taxon>
        <taxon>Spermatophyta</taxon>
        <taxon>Magnoliopsida</taxon>
        <taxon>eudicotyledons</taxon>
        <taxon>Gunneridae</taxon>
        <taxon>Pentapetalae</taxon>
        <taxon>asterids</taxon>
        <taxon>campanulids</taxon>
        <taxon>Apiales</taxon>
        <taxon>Apiaceae</taxon>
        <taxon>Apioideae</taxon>
        <taxon>apioid superclade</taxon>
        <taxon>Tordylieae</taxon>
        <taxon>Tordyliinae</taxon>
        <taxon>Heracleum</taxon>
    </lineage>
</organism>
<keyword evidence="5" id="KW-1185">Reference proteome</keyword>
<reference evidence="4" key="2">
    <citation type="submission" date="2023-05" db="EMBL/GenBank/DDBJ databases">
        <authorList>
            <person name="Schelkunov M.I."/>
        </authorList>
    </citation>
    <scope>NUCLEOTIDE SEQUENCE</scope>
    <source>
        <strain evidence="4">Hsosn_3</strain>
        <tissue evidence="4">Leaf</tissue>
    </source>
</reference>
<dbReference type="InterPro" id="IPR045087">
    <property type="entry name" value="Cu-oxidase_fam"/>
</dbReference>
<dbReference type="InterPro" id="IPR008972">
    <property type="entry name" value="Cupredoxin"/>
</dbReference>
<reference evidence="4" key="1">
    <citation type="submission" date="2023-02" db="EMBL/GenBank/DDBJ databases">
        <title>Genome of toxic invasive species Heracleum sosnowskyi carries increased number of genes despite the absence of recent whole-genome duplications.</title>
        <authorList>
            <person name="Schelkunov M."/>
            <person name="Shtratnikova V."/>
            <person name="Makarenko M."/>
            <person name="Klepikova A."/>
            <person name="Omelchenko D."/>
            <person name="Novikova G."/>
            <person name="Obukhova E."/>
            <person name="Bogdanov V."/>
            <person name="Penin A."/>
            <person name="Logacheva M."/>
        </authorList>
    </citation>
    <scope>NUCLEOTIDE SEQUENCE</scope>
    <source>
        <strain evidence="4">Hsosn_3</strain>
        <tissue evidence="4">Leaf</tissue>
    </source>
</reference>
<dbReference type="GO" id="GO:0005507">
    <property type="term" value="F:copper ion binding"/>
    <property type="evidence" value="ECO:0007669"/>
    <property type="project" value="InterPro"/>
</dbReference>